<proteinExistence type="inferred from homology"/>
<keyword evidence="1" id="KW-0444">Lipid biosynthesis</keyword>
<name>E2A9A9_CAMFO</name>
<evidence type="ECO:0000313" key="4">
    <source>
        <dbReference type="Proteomes" id="UP000000311"/>
    </source>
</evidence>
<keyword evidence="1" id="KW-0443">Lipid metabolism</keyword>
<comment type="catalytic activity">
    <reaction evidence="1">
        <text>a long-chain fatty acyl-CoA + 2 NADPH + 2 H(+) = a long-chain primary fatty alcohol + 2 NADP(+) + CoA</text>
        <dbReference type="Rhea" id="RHEA:52716"/>
        <dbReference type="ChEBI" id="CHEBI:15378"/>
        <dbReference type="ChEBI" id="CHEBI:57287"/>
        <dbReference type="ChEBI" id="CHEBI:57783"/>
        <dbReference type="ChEBI" id="CHEBI:58349"/>
        <dbReference type="ChEBI" id="CHEBI:77396"/>
        <dbReference type="ChEBI" id="CHEBI:83139"/>
        <dbReference type="EC" id="1.2.1.84"/>
    </reaction>
</comment>
<dbReference type="GO" id="GO:0080019">
    <property type="term" value="F:alcohol-forming very long-chain fatty acyl-CoA reductase activity"/>
    <property type="evidence" value="ECO:0007669"/>
    <property type="project" value="InterPro"/>
</dbReference>
<accession>E2A9A9</accession>
<dbReference type="STRING" id="104421.E2A9A9"/>
<dbReference type="GO" id="GO:0102965">
    <property type="term" value="F:alcohol-forming long-chain fatty acyl-CoA reductase activity"/>
    <property type="evidence" value="ECO:0007669"/>
    <property type="project" value="UniProtKB-EC"/>
</dbReference>
<feature type="non-terminal residue" evidence="3">
    <location>
        <position position="67"/>
    </location>
</feature>
<reference evidence="3 4" key="1">
    <citation type="journal article" date="2010" name="Science">
        <title>Genomic comparison of the ants Camponotus floridanus and Harpegnathos saltator.</title>
        <authorList>
            <person name="Bonasio R."/>
            <person name="Zhang G."/>
            <person name="Ye C."/>
            <person name="Mutti N.S."/>
            <person name="Fang X."/>
            <person name="Qin N."/>
            <person name="Donahue G."/>
            <person name="Yang P."/>
            <person name="Li Q."/>
            <person name="Li C."/>
            <person name="Zhang P."/>
            <person name="Huang Z."/>
            <person name="Berger S.L."/>
            <person name="Reinberg D."/>
            <person name="Wang J."/>
            <person name="Liebig J."/>
        </authorList>
    </citation>
    <scope>NUCLEOTIDE SEQUENCE [LARGE SCALE GENOMIC DNA]</scope>
    <source>
        <strain evidence="4">C129</strain>
    </source>
</reference>
<dbReference type="AlphaFoldDB" id="E2A9A9"/>
<dbReference type="PANTHER" id="PTHR11011:SF116">
    <property type="entry name" value="FATTY ACYL-COA REDUCTASE CG5065-RELATED"/>
    <property type="match status" value="1"/>
</dbReference>
<dbReference type="EMBL" id="GL437768">
    <property type="protein sequence ID" value="EFN69980.1"/>
    <property type="molecule type" value="Genomic_DNA"/>
</dbReference>
<dbReference type="GO" id="GO:0035336">
    <property type="term" value="P:long-chain fatty-acyl-CoA metabolic process"/>
    <property type="evidence" value="ECO:0007669"/>
    <property type="project" value="TreeGrafter"/>
</dbReference>
<organism evidence="4">
    <name type="scientific">Camponotus floridanus</name>
    <name type="common">Florida carpenter ant</name>
    <dbReference type="NCBI Taxonomy" id="104421"/>
    <lineage>
        <taxon>Eukaryota</taxon>
        <taxon>Metazoa</taxon>
        <taxon>Ecdysozoa</taxon>
        <taxon>Arthropoda</taxon>
        <taxon>Hexapoda</taxon>
        <taxon>Insecta</taxon>
        <taxon>Pterygota</taxon>
        <taxon>Neoptera</taxon>
        <taxon>Endopterygota</taxon>
        <taxon>Hymenoptera</taxon>
        <taxon>Apocrita</taxon>
        <taxon>Aculeata</taxon>
        <taxon>Formicoidea</taxon>
        <taxon>Formicidae</taxon>
        <taxon>Formicinae</taxon>
        <taxon>Camponotus</taxon>
    </lineage>
</organism>
<protein>
    <recommendedName>
        <fullName evidence="1">Fatty acyl-CoA reductase</fullName>
        <ecNumber evidence="1">1.2.1.84</ecNumber>
    </recommendedName>
</protein>
<dbReference type="InterPro" id="IPR036291">
    <property type="entry name" value="NAD(P)-bd_dom_sf"/>
</dbReference>
<keyword evidence="1" id="KW-0521">NADP</keyword>
<dbReference type="EC" id="1.2.1.84" evidence="1"/>
<dbReference type="Gene3D" id="3.40.50.720">
    <property type="entry name" value="NAD(P)-binding Rossmann-like Domain"/>
    <property type="match status" value="1"/>
</dbReference>
<evidence type="ECO:0000256" key="1">
    <source>
        <dbReference type="RuleBase" id="RU363097"/>
    </source>
</evidence>
<dbReference type="Pfam" id="PF07993">
    <property type="entry name" value="NAD_binding_4"/>
    <property type="match status" value="1"/>
</dbReference>
<dbReference type="PANTHER" id="PTHR11011">
    <property type="entry name" value="MALE STERILITY PROTEIN 2-RELATED"/>
    <property type="match status" value="1"/>
</dbReference>
<evidence type="ECO:0000259" key="2">
    <source>
        <dbReference type="Pfam" id="PF07993"/>
    </source>
</evidence>
<sequence>IQRVNIVFHIAATVRFNEPLKIAVNINTRATDRMLDLCRHMTNLISIIYVSTAYSNADRREIKESIY</sequence>
<dbReference type="InterPro" id="IPR026055">
    <property type="entry name" value="FAR"/>
</dbReference>
<comment type="similarity">
    <text evidence="1">Belongs to the fatty acyl-CoA reductase family.</text>
</comment>
<dbReference type="InParanoid" id="E2A9A9"/>
<feature type="non-terminal residue" evidence="3">
    <location>
        <position position="1"/>
    </location>
</feature>
<dbReference type="Proteomes" id="UP000000311">
    <property type="component" value="Unassembled WGS sequence"/>
</dbReference>
<keyword evidence="1" id="KW-0560">Oxidoreductase</keyword>
<dbReference type="GO" id="GO:0005777">
    <property type="term" value="C:peroxisome"/>
    <property type="evidence" value="ECO:0007669"/>
    <property type="project" value="TreeGrafter"/>
</dbReference>
<evidence type="ECO:0000313" key="3">
    <source>
        <dbReference type="EMBL" id="EFN69980.1"/>
    </source>
</evidence>
<gene>
    <name evidence="3" type="ORF">EAG_00166</name>
</gene>
<keyword evidence="4" id="KW-1185">Reference proteome</keyword>
<feature type="domain" description="Thioester reductase (TE)" evidence="2">
    <location>
        <begin position="2"/>
        <end position="67"/>
    </location>
</feature>
<dbReference type="SUPFAM" id="SSF51735">
    <property type="entry name" value="NAD(P)-binding Rossmann-fold domains"/>
    <property type="match status" value="1"/>
</dbReference>
<comment type="function">
    <text evidence="1">Catalyzes the reduction of fatty acyl-CoA to fatty alcohols.</text>
</comment>
<dbReference type="InterPro" id="IPR013120">
    <property type="entry name" value="FAR_NAD-bd"/>
</dbReference>